<protein>
    <recommendedName>
        <fullName evidence="4">Beta-hexosaminidase bacterial type N-terminal domain-containing protein</fullName>
    </recommendedName>
</protein>
<dbReference type="InterPro" id="IPR017853">
    <property type="entry name" value="GH"/>
</dbReference>
<dbReference type="RefSeq" id="WP_349245178.1">
    <property type="nucleotide sequence ID" value="NZ_JASCXX010000013.1"/>
</dbReference>
<accession>A0AAW6U272</accession>
<evidence type="ECO:0000256" key="1">
    <source>
        <dbReference type="SAM" id="SignalP"/>
    </source>
</evidence>
<keyword evidence="1" id="KW-0732">Signal</keyword>
<organism evidence="2 3">
    <name type="scientific">Anaerobaca lacustris</name>
    <dbReference type="NCBI Taxonomy" id="3044600"/>
    <lineage>
        <taxon>Bacteria</taxon>
        <taxon>Pseudomonadati</taxon>
        <taxon>Planctomycetota</taxon>
        <taxon>Phycisphaerae</taxon>
        <taxon>Sedimentisphaerales</taxon>
        <taxon>Anaerobacaceae</taxon>
        <taxon>Anaerobaca</taxon>
    </lineage>
</organism>
<sequence length="777" mass="85796">MKTTRWMLGAALVASLVAGNLCRAETLPTGPARAAIPLRHFPDRLHAFVWRNWELLSLERMGEVLQTSPANVRDIGLSMGLPAHVRPPAEYQQRGYISIIRRNWHLLPYEQLLTLLGWDAERLAFTLREDDFLWIKLGSLKPTCAAIRYAEPNEATERRCAEIRQIVSSHFGEALTAPSKPRFEFFTETGPSAGAETGRRASRGGEEPIRFLYSYAGLFGDPLLHPELDPYPDVLLRRLSQSGVNGVWLHVVLSQLAPSDALGRPTVDHDVRLANLAKMVERAARHGIAIYLYMNEPRAVPASLLEGRDDLRGVRQGDHVVLCTSAPRVRGWITDSLRHVFSRVGGLGGVFTITASENLTNCYSHTRTAAGCPRCSKRSGPEVIAEVNAAIAAGVREGDPKAKVIVWDWGWPDGTPAGWGQPDWASRIIELLPDDVYLMCVSEWGKPITRGGVAGAVGEYSISAVGPGPRAQRHWALARKRGLKTLAKVQVNCTWELSAVPYLPVMNLVAQHCRNLSEAGIDGLMLSWTVGGYPSPNLELVRRFQQQPAPTVEQALSEVAEARYGSGAASEMMAGWSKFSDAFSEFPFDGSYVYRGPSQVGPSNLLYLEPTGYPSTMVGFPYDDVDGWRGIYPADVLAGQFEKIASGWQEGLAIWTRTLDKIDGPQQRANASSDLIVAEAAGLHFESVANQIRFILARNALRSGSLNRAERDAAVSTMRARAHAEIENAKRLFTLTRQDPRIGFEASNHYYYLPLDLVEKAVNCEYVLAELAHRRLD</sequence>
<dbReference type="AlphaFoldDB" id="A0AAW6U272"/>
<feature type="chain" id="PRO_5043364180" description="Beta-hexosaminidase bacterial type N-terminal domain-containing protein" evidence="1">
    <location>
        <begin position="24"/>
        <end position="777"/>
    </location>
</feature>
<proteinExistence type="predicted"/>
<dbReference type="SUPFAM" id="SSF51445">
    <property type="entry name" value="(Trans)glycosidases"/>
    <property type="match status" value="1"/>
</dbReference>
<evidence type="ECO:0000313" key="3">
    <source>
        <dbReference type="Proteomes" id="UP001431776"/>
    </source>
</evidence>
<keyword evidence="3" id="KW-1185">Reference proteome</keyword>
<feature type="signal peptide" evidence="1">
    <location>
        <begin position="1"/>
        <end position="23"/>
    </location>
</feature>
<dbReference type="EMBL" id="JASCXX010000013">
    <property type="protein sequence ID" value="MDI6449769.1"/>
    <property type="molecule type" value="Genomic_DNA"/>
</dbReference>
<evidence type="ECO:0000313" key="2">
    <source>
        <dbReference type="EMBL" id="MDI6449769.1"/>
    </source>
</evidence>
<reference evidence="2" key="1">
    <citation type="submission" date="2023-05" db="EMBL/GenBank/DDBJ databases">
        <title>Anaerotaeda fermentans gen. nov., sp. nov., a novel anaerobic planctomycete of the new family within the order Sedimentisphaerales isolated from Taman Peninsula, Russia.</title>
        <authorList>
            <person name="Khomyakova M.A."/>
            <person name="Merkel A.Y."/>
            <person name="Slobodkin A.I."/>
        </authorList>
    </citation>
    <scope>NUCLEOTIDE SEQUENCE</scope>
    <source>
        <strain evidence="2">M17dextr</strain>
    </source>
</reference>
<comment type="caution">
    <text evidence="2">The sequence shown here is derived from an EMBL/GenBank/DDBJ whole genome shotgun (WGS) entry which is preliminary data.</text>
</comment>
<name>A0AAW6U272_9BACT</name>
<gene>
    <name evidence="2" type="ORF">QJ522_11990</name>
</gene>
<dbReference type="Proteomes" id="UP001431776">
    <property type="component" value="Unassembled WGS sequence"/>
</dbReference>
<evidence type="ECO:0008006" key="4">
    <source>
        <dbReference type="Google" id="ProtNLM"/>
    </source>
</evidence>